<accession>A0A015TW97</accession>
<comment type="caution">
    <text evidence="3">The sequence shown here is derived from an EMBL/GenBank/DDBJ whole genome shotgun (WGS) entry which is preliminary data.</text>
</comment>
<dbReference type="PANTHER" id="PTHR12558">
    <property type="entry name" value="CELL DIVISION CYCLE 16,23,27"/>
    <property type="match status" value="1"/>
</dbReference>
<sequence length="477" mass="53516">MKRFQLFLVGAFVAAGPLFAQSADADWHSEVAKVKELIQTNPAQASEEAAQLLKGKNKKNTDLLIAIGQAYLEAGKINEAEAYAALGQKANSKSAAVSVLQGDIAVAKKDAGKACQLYEQAIYFDPNYKEAYLKFADVYKGASPQLAIEKLEQLKNLDPSCVAADKKLAEVYYLNNKFDKAAEAYAHFINTPEATEDDLTKYSFALFLNHDFEKSLQIALMGLQKNPRDAAFNRLAMYNYTDLKRYDEAMKAADAFFKESDKADFSYLDYMYFGHLLNAVKKYDQAVEAYMKAITLDPAKTDLWREVSSSYELNNEFTKAIEAYKKYSESLSADKRTPDVQFQIGKLYYEKGTQSDTLTVSLDERKAALVSADSIFTEIAKVAPDSYLGNFWRARTNSALDPETTQGLAKPYYEEVAAFLIDKNDPRYNSALIECYSYLGYYYLVANKLPESKEYWNKILAIDPANATAKRALDGIK</sequence>
<name>A0A015TW97_BACFG</name>
<evidence type="ECO:0000256" key="1">
    <source>
        <dbReference type="PROSITE-ProRule" id="PRU00339"/>
    </source>
</evidence>
<dbReference type="SMART" id="SM00028">
    <property type="entry name" value="TPR"/>
    <property type="match status" value="5"/>
</dbReference>
<reference evidence="3 4" key="1">
    <citation type="submission" date="2014-02" db="EMBL/GenBank/DDBJ databases">
        <authorList>
            <person name="Sears C."/>
            <person name="Carroll K."/>
            <person name="Sack B.R."/>
            <person name="Qadri F."/>
            <person name="Myers L.L."/>
            <person name="Chung G.-T."/>
            <person name="Escheverria P."/>
            <person name="Fraser C.M."/>
            <person name="Sadzewicz L."/>
            <person name="Shefchek K.A."/>
            <person name="Tallon L."/>
            <person name="Das S.P."/>
            <person name="Daugherty S."/>
            <person name="Mongodin E.F."/>
        </authorList>
    </citation>
    <scope>NUCLEOTIDE SEQUENCE [LARGE SCALE GENOMIC DNA]</scope>
    <source>
        <strain evidence="4">3998T(B)3</strain>
    </source>
</reference>
<protein>
    <submittedName>
        <fullName evidence="3">TPR repeat family protein</fullName>
    </submittedName>
</protein>
<feature type="repeat" description="TPR" evidence="1">
    <location>
        <begin position="433"/>
        <end position="466"/>
    </location>
</feature>
<feature type="chain" id="PRO_5001476754" evidence="2">
    <location>
        <begin position="21"/>
        <end position="477"/>
    </location>
</feature>
<dbReference type="PATRIC" id="fig|1339316.3.peg.4474"/>
<dbReference type="Pfam" id="PF13181">
    <property type="entry name" value="TPR_8"/>
    <property type="match status" value="1"/>
</dbReference>
<dbReference type="SUPFAM" id="SSF48452">
    <property type="entry name" value="TPR-like"/>
    <property type="match status" value="2"/>
</dbReference>
<organism evidence="3 4">
    <name type="scientific">Bacteroides fragilis str. 3998T(B)3</name>
    <dbReference type="NCBI Taxonomy" id="1339316"/>
    <lineage>
        <taxon>Bacteria</taxon>
        <taxon>Pseudomonadati</taxon>
        <taxon>Bacteroidota</taxon>
        <taxon>Bacteroidia</taxon>
        <taxon>Bacteroidales</taxon>
        <taxon>Bacteroidaceae</taxon>
        <taxon>Bacteroides</taxon>
    </lineage>
</organism>
<dbReference type="InterPro" id="IPR011990">
    <property type="entry name" value="TPR-like_helical_dom_sf"/>
</dbReference>
<dbReference type="InterPro" id="IPR019734">
    <property type="entry name" value="TPR_rpt"/>
</dbReference>
<dbReference type="Pfam" id="PF13432">
    <property type="entry name" value="TPR_16"/>
    <property type="match status" value="1"/>
</dbReference>
<dbReference type="AlphaFoldDB" id="A0A015TW97"/>
<evidence type="ECO:0000313" key="4">
    <source>
        <dbReference type="Proteomes" id="UP000020773"/>
    </source>
</evidence>
<dbReference type="Proteomes" id="UP000020773">
    <property type="component" value="Unassembled WGS sequence"/>
</dbReference>
<dbReference type="EMBL" id="JGDB01000277">
    <property type="protein sequence ID" value="EXY88654.1"/>
    <property type="molecule type" value="Genomic_DNA"/>
</dbReference>
<feature type="repeat" description="TPR" evidence="1">
    <location>
        <begin position="267"/>
        <end position="300"/>
    </location>
</feature>
<dbReference type="PROSITE" id="PS50005">
    <property type="entry name" value="TPR"/>
    <property type="match status" value="2"/>
</dbReference>
<evidence type="ECO:0000313" key="3">
    <source>
        <dbReference type="EMBL" id="EXY88654.1"/>
    </source>
</evidence>
<proteinExistence type="predicted"/>
<keyword evidence="2" id="KW-0732">Signal</keyword>
<dbReference type="PANTHER" id="PTHR12558:SF13">
    <property type="entry name" value="CELL DIVISION CYCLE PROTEIN 27 HOMOLOG"/>
    <property type="match status" value="1"/>
</dbReference>
<dbReference type="Gene3D" id="1.25.40.10">
    <property type="entry name" value="Tetratricopeptide repeat domain"/>
    <property type="match status" value="2"/>
</dbReference>
<gene>
    <name evidence="3" type="ORF">M125_4709</name>
</gene>
<keyword evidence="1" id="KW-0802">TPR repeat</keyword>
<dbReference type="RefSeq" id="WP_005791997.1">
    <property type="nucleotide sequence ID" value="NZ_JGDB01000277.1"/>
</dbReference>
<evidence type="ECO:0000256" key="2">
    <source>
        <dbReference type="SAM" id="SignalP"/>
    </source>
</evidence>
<feature type="signal peptide" evidence="2">
    <location>
        <begin position="1"/>
        <end position="20"/>
    </location>
</feature>